<evidence type="ECO:0000313" key="3">
    <source>
        <dbReference type="Proteomes" id="UP000766486"/>
    </source>
</evidence>
<dbReference type="EMBL" id="CABFNS010000700">
    <property type="protein sequence ID" value="VUC23222.1"/>
    <property type="molecule type" value="Genomic_DNA"/>
</dbReference>
<feature type="region of interest" description="Disordered" evidence="1">
    <location>
        <begin position="34"/>
        <end position="59"/>
    </location>
</feature>
<evidence type="ECO:0008006" key="4">
    <source>
        <dbReference type="Google" id="ProtNLM"/>
    </source>
</evidence>
<dbReference type="SUPFAM" id="SSF52540">
    <property type="entry name" value="P-loop containing nucleoside triphosphate hydrolases"/>
    <property type="match status" value="1"/>
</dbReference>
<dbReference type="Proteomes" id="UP000766486">
    <property type="component" value="Unassembled WGS sequence"/>
</dbReference>
<feature type="region of interest" description="Disordered" evidence="1">
    <location>
        <begin position="82"/>
        <end position="114"/>
    </location>
</feature>
<comment type="caution">
    <text evidence="2">The sequence shown here is derived from an EMBL/GenBank/DDBJ whole genome shotgun (WGS) entry which is preliminary data.</text>
</comment>
<accession>A0ABY6TWX9</accession>
<evidence type="ECO:0000256" key="1">
    <source>
        <dbReference type="SAM" id="MobiDB-lite"/>
    </source>
</evidence>
<dbReference type="PANTHER" id="PTHR46498">
    <property type="entry name" value="GTP-BINDING PROTEIN 8"/>
    <property type="match status" value="1"/>
</dbReference>
<organism evidence="2 3">
    <name type="scientific">Bionectria ochroleuca</name>
    <name type="common">Gliocladium roseum</name>
    <dbReference type="NCBI Taxonomy" id="29856"/>
    <lineage>
        <taxon>Eukaryota</taxon>
        <taxon>Fungi</taxon>
        <taxon>Dikarya</taxon>
        <taxon>Ascomycota</taxon>
        <taxon>Pezizomycotina</taxon>
        <taxon>Sordariomycetes</taxon>
        <taxon>Hypocreomycetidae</taxon>
        <taxon>Hypocreales</taxon>
        <taxon>Bionectriaceae</taxon>
        <taxon>Clonostachys</taxon>
    </lineage>
</organism>
<dbReference type="InterPro" id="IPR052279">
    <property type="entry name" value="EngB_GTPase"/>
</dbReference>
<evidence type="ECO:0000313" key="2">
    <source>
        <dbReference type="EMBL" id="VUC23222.1"/>
    </source>
</evidence>
<dbReference type="InterPro" id="IPR027417">
    <property type="entry name" value="P-loop_NTPase"/>
</dbReference>
<feature type="compositionally biased region" description="Basic and acidic residues" evidence="1">
    <location>
        <begin position="133"/>
        <end position="145"/>
    </location>
</feature>
<gene>
    <name evidence="2" type="ORF">CLO192961_LOCUS107430</name>
</gene>
<dbReference type="Gene3D" id="3.40.50.300">
    <property type="entry name" value="P-loop containing nucleotide triphosphate hydrolases"/>
    <property type="match status" value="1"/>
</dbReference>
<sequence>MSIAPLGWGVQPLVQNARQPRLVQAYKAAGFAHSYHNPADDSDHPKPKPSRHKRLPYDWEEQRLVTEEPRPVVEEQLPVIEQQRHMAEEEHQGVEERRQATEEQDSVAEEPKGVVKRLRPRPMKPRYVKVHGRAHEASKPPEKLKTPSNSRQRHQGLKGVMVAKKLLSDFICFREGSDKPAPLTPEDESKLCTAQQYFSEAYQELYSASRLSEHATNMFVPEIALIGAMGTRKATFINGLFGLPDNYGVGSLRDEVIKMTMYGVNFPVGSQHGKGLPIMLRPPNAFILADTPEYALIKRPSWGKEVVNYLEKRENLKGAILLLSLSKPFREMDRWVLRHLAHKKVNTSVILTGAQYFPKRWEEVAAERARLVRQEMINFDVRLDNGWVKNNGWTPDIHVVAPGMEFQPSIGNGGGLGGARKAILELAGFDLTKPFQKDTSVRGYLDHVVSFKTPEA</sequence>
<dbReference type="PANTHER" id="PTHR46498:SF1">
    <property type="entry name" value="GTP-BINDING PROTEIN 8"/>
    <property type="match status" value="1"/>
</dbReference>
<protein>
    <recommendedName>
        <fullName evidence="4">G domain-containing protein</fullName>
    </recommendedName>
</protein>
<reference evidence="2 3" key="1">
    <citation type="submission" date="2019-06" db="EMBL/GenBank/DDBJ databases">
        <authorList>
            <person name="Broberg M."/>
        </authorList>
    </citation>
    <scope>NUCLEOTIDE SEQUENCE [LARGE SCALE GENOMIC DNA]</scope>
</reference>
<feature type="region of interest" description="Disordered" evidence="1">
    <location>
        <begin position="130"/>
        <end position="154"/>
    </location>
</feature>
<feature type="compositionally biased region" description="Basic and acidic residues" evidence="1">
    <location>
        <begin position="82"/>
        <end position="101"/>
    </location>
</feature>
<proteinExistence type="predicted"/>
<keyword evidence="3" id="KW-1185">Reference proteome</keyword>
<name>A0ABY6TWX9_BIOOC</name>